<protein>
    <recommendedName>
        <fullName evidence="1">DUF4346 domain-containing protein</fullName>
    </recommendedName>
</protein>
<dbReference type="EMBL" id="VSSQ01000228">
    <property type="protein sequence ID" value="MPL86817.1"/>
    <property type="molecule type" value="Genomic_DNA"/>
</dbReference>
<accession>A0A644V6I6</accession>
<evidence type="ECO:0000259" key="1">
    <source>
        <dbReference type="Pfam" id="PF14251"/>
    </source>
</evidence>
<dbReference type="InterPro" id="IPR025595">
    <property type="entry name" value="PterinBD-DUF4346"/>
</dbReference>
<name>A0A644V6I6_9ZZZZ</name>
<proteinExistence type="predicted"/>
<evidence type="ECO:0000313" key="2">
    <source>
        <dbReference type="EMBL" id="MPL86817.1"/>
    </source>
</evidence>
<dbReference type="SUPFAM" id="SSF51717">
    <property type="entry name" value="Dihydropteroate synthetase-like"/>
    <property type="match status" value="1"/>
</dbReference>
<dbReference type="Gene3D" id="3.20.20.20">
    <property type="entry name" value="Dihydropteroate synthase-like"/>
    <property type="match status" value="1"/>
</dbReference>
<reference evidence="2" key="1">
    <citation type="submission" date="2019-08" db="EMBL/GenBank/DDBJ databases">
        <authorList>
            <person name="Kucharzyk K."/>
            <person name="Murdoch R.W."/>
            <person name="Higgins S."/>
            <person name="Loffler F."/>
        </authorList>
    </citation>
    <scope>NUCLEOTIDE SEQUENCE</scope>
</reference>
<feature type="domain" description="DUF4346" evidence="1">
    <location>
        <begin position="402"/>
        <end position="472"/>
    </location>
</feature>
<sequence length="475" mass="51118">MHVLFPTGRQSASSLGLALSKVTEFTCEIIETGEIASFLTPASLEKLIADHPCDLAVVSGMCTASFSEVERRTGVPVRKGTRHAADMGICVPLILAGKLTADVPADDMLLEEKAKAARENLVIAEGEAEPFFTIRGVKIGGSSRIKVIHEIMDAHRHPALRDAVIRAKENGADIVDLGFGFDASADDVVRCFSVLADLDIPLSIDTLDPKLIEAALFRADLILSLTKETIPQLAEKILEAGAAAVLIPRDGSSLEETISSAVSAGLFKILADPLLQPPLSGMTRSLSGYLPEMPCPKILGCVNVVEMMDADSPGICAVLASVAAETGSACLLISEHSDKTRGATAEMRRAVEMMVLSKGRPYPKDTGLDLLILKEKRLRREPPLLYEEIRDAGTPADSLIYDPKGNFRIGLENGYIIAVRNGKAIRGTSWYDVFSDILAENGVSLLDHAGYLGKELYKAELALRFGRSFEQDGKF</sequence>
<dbReference type="AlphaFoldDB" id="A0A644V6I6"/>
<dbReference type="Pfam" id="PF14251">
    <property type="entry name" value="PterinBD-DUF4346"/>
    <property type="match status" value="1"/>
</dbReference>
<comment type="caution">
    <text evidence="2">The sequence shown here is derived from an EMBL/GenBank/DDBJ whole genome shotgun (WGS) entry which is preliminary data.</text>
</comment>
<organism evidence="2">
    <name type="scientific">bioreactor metagenome</name>
    <dbReference type="NCBI Taxonomy" id="1076179"/>
    <lineage>
        <taxon>unclassified sequences</taxon>
        <taxon>metagenomes</taxon>
        <taxon>ecological metagenomes</taxon>
    </lineage>
</organism>
<dbReference type="InterPro" id="IPR011005">
    <property type="entry name" value="Dihydropteroate_synth-like_sf"/>
</dbReference>
<gene>
    <name evidence="2" type="ORF">SDC9_32804</name>
</gene>